<sequence length="164" mass="17617">MFKLIVLALVGLAAVSAYEVVQDDQGQEFFLVPLHRQRRQTSVDISKSNPGVRATVSHQGTIFNNGDHRLDGGAFASKQFRPSGPATVGGKLGYSHVPSGSGLNVGAQRTQRFGTDVSATGNANLWRRGNARLDAVGQYNRHFGGVGGTGRPNYYGGLQFSHRF</sequence>
<evidence type="ECO:0000256" key="1">
    <source>
        <dbReference type="ARBA" id="ARBA00004613"/>
    </source>
</evidence>
<evidence type="ECO:0000313" key="11">
    <source>
        <dbReference type="EMBL" id="KAH0812065.1"/>
    </source>
</evidence>
<name>A0A345F0W2_TENMO</name>
<keyword evidence="5" id="KW-0399">Innate immunity</keyword>
<evidence type="ECO:0000313" key="12">
    <source>
        <dbReference type="Proteomes" id="UP000719412"/>
    </source>
</evidence>
<evidence type="ECO:0000256" key="3">
    <source>
        <dbReference type="ARBA" id="ARBA00022525"/>
    </source>
</evidence>
<keyword evidence="7" id="KW-0044">Antibiotic</keyword>
<keyword evidence="3" id="KW-0964">Secreted</keyword>
<evidence type="ECO:0000259" key="9">
    <source>
        <dbReference type="Pfam" id="PF03769"/>
    </source>
</evidence>
<reference evidence="10" key="1">
    <citation type="submission" date="2017-08" db="EMBL/GenBank/DDBJ databases">
        <authorList>
            <person name="de Groot N.N."/>
        </authorList>
    </citation>
    <scope>NUCLEOTIDE SEQUENCE</scope>
</reference>
<keyword evidence="4" id="KW-0929">Antimicrobial</keyword>
<evidence type="ECO:0000256" key="6">
    <source>
        <dbReference type="ARBA" id="ARBA00022859"/>
    </source>
</evidence>
<feature type="domain" description="Attacin C-terminal" evidence="9">
    <location>
        <begin position="52"/>
        <end position="164"/>
    </location>
</feature>
<keyword evidence="8" id="KW-0732">Signal</keyword>
<reference evidence="11" key="3">
    <citation type="submission" date="2021-08" db="EMBL/GenBank/DDBJ databases">
        <authorList>
            <person name="Eriksson T."/>
        </authorList>
    </citation>
    <scope>NUCLEOTIDE SEQUENCE</scope>
    <source>
        <strain evidence="11">Stoneville</strain>
        <tissue evidence="11">Whole head</tissue>
    </source>
</reference>
<organism evidence="10">
    <name type="scientific">Tenebrio molitor</name>
    <name type="common">Yellow mealworm beetle</name>
    <dbReference type="NCBI Taxonomy" id="7067"/>
    <lineage>
        <taxon>Eukaryota</taxon>
        <taxon>Metazoa</taxon>
        <taxon>Ecdysozoa</taxon>
        <taxon>Arthropoda</taxon>
        <taxon>Hexapoda</taxon>
        <taxon>Insecta</taxon>
        <taxon>Pterygota</taxon>
        <taxon>Neoptera</taxon>
        <taxon>Endopterygota</taxon>
        <taxon>Coleoptera</taxon>
        <taxon>Polyphaga</taxon>
        <taxon>Cucujiformia</taxon>
        <taxon>Tenebrionidae</taxon>
        <taxon>Tenebrio</taxon>
    </lineage>
</organism>
<reference evidence="11" key="2">
    <citation type="journal article" date="2020" name="J Insects Food Feed">
        <title>The yellow mealworm (Tenebrio molitor) genome: a resource for the emerging insects as food and feed industry.</title>
        <authorList>
            <person name="Eriksson T."/>
            <person name="Andere A."/>
            <person name="Kelstrup H."/>
            <person name="Emery V."/>
            <person name="Picard C."/>
        </authorList>
    </citation>
    <scope>NUCLEOTIDE SEQUENCE</scope>
    <source>
        <strain evidence="11">Stoneville</strain>
        <tissue evidence="11">Whole head</tissue>
    </source>
</reference>
<dbReference type="GO" id="GO:0005576">
    <property type="term" value="C:extracellular region"/>
    <property type="evidence" value="ECO:0007669"/>
    <property type="project" value="UniProtKB-SubCell"/>
</dbReference>
<comment type="subcellular location">
    <subcellularLocation>
        <location evidence="1">Secreted</location>
    </subcellularLocation>
</comment>
<evidence type="ECO:0000313" key="10">
    <source>
        <dbReference type="EMBL" id="AXG21617.1"/>
    </source>
</evidence>
<proteinExistence type="evidence at transcript level"/>
<dbReference type="Pfam" id="PF03769">
    <property type="entry name" value="Attacin_C"/>
    <property type="match status" value="1"/>
</dbReference>
<keyword evidence="6" id="KW-0391">Immunity</keyword>
<evidence type="ECO:0000256" key="4">
    <source>
        <dbReference type="ARBA" id="ARBA00022529"/>
    </source>
</evidence>
<comment type="similarity">
    <text evidence="2">Belongs to the attacin/sarcotoxin-2 family.</text>
</comment>
<dbReference type="InterPro" id="IPR005521">
    <property type="entry name" value="Attacin_C"/>
</dbReference>
<feature type="signal peptide" evidence="8">
    <location>
        <begin position="1"/>
        <end position="17"/>
    </location>
</feature>
<dbReference type="EMBL" id="JABDTM020026326">
    <property type="protein sequence ID" value="KAH0812065.1"/>
    <property type="molecule type" value="Genomic_DNA"/>
</dbReference>
<accession>A0A345F0W2</accession>
<evidence type="ECO:0000256" key="5">
    <source>
        <dbReference type="ARBA" id="ARBA00022588"/>
    </source>
</evidence>
<dbReference type="EMBL" id="MF754108">
    <property type="protein sequence ID" value="AXG21617.1"/>
    <property type="molecule type" value="mRNA"/>
</dbReference>
<gene>
    <name evidence="11" type="ORF">GEV33_010726</name>
</gene>
<dbReference type="Proteomes" id="UP000719412">
    <property type="component" value="Unassembled WGS sequence"/>
</dbReference>
<dbReference type="GO" id="GO:0042742">
    <property type="term" value="P:defense response to bacterium"/>
    <property type="evidence" value="ECO:0007669"/>
    <property type="project" value="UniProtKB-KW"/>
</dbReference>
<dbReference type="AlphaFoldDB" id="A0A345F0W2"/>
<feature type="chain" id="PRO_5035364838" evidence="8">
    <location>
        <begin position="18"/>
        <end position="164"/>
    </location>
</feature>
<protein>
    <submittedName>
        <fullName evidence="10">Attacin 2</fullName>
    </submittedName>
</protein>
<evidence type="ECO:0000256" key="2">
    <source>
        <dbReference type="ARBA" id="ARBA00007550"/>
    </source>
</evidence>
<evidence type="ECO:0000256" key="8">
    <source>
        <dbReference type="SAM" id="SignalP"/>
    </source>
</evidence>
<keyword evidence="12" id="KW-1185">Reference proteome</keyword>
<dbReference type="GO" id="GO:0045087">
    <property type="term" value="P:innate immune response"/>
    <property type="evidence" value="ECO:0007669"/>
    <property type="project" value="UniProtKB-KW"/>
</dbReference>
<evidence type="ECO:0000256" key="7">
    <source>
        <dbReference type="ARBA" id="ARBA00023022"/>
    </source>
</evidence>